<dbReference type="RefSeq" id="WP_310171722.1">
    <property type="nucleotide sequence ID" value="NZ_BAABHE010000002.1"/>
</dbReference>
<evidence type="ECO:0000313" key="2">
    <source>
        <dbReference type="Proteomes" id="UP001183794"/>
    </source>
</evidence>
<accession>A0ABU2AZ09</accession>
<name>A0ABU2AZ09_9MICC</name>
<keyword evidence="2" id="KW-1185">Reference proteome</keyword>
<organism evidence="1 2">
    <name type="scientific">Enteractinococcus fodinae</name>
    <dbReference type="NCBI Taxonomy" id="684663"/>
    <lineage>
        <taxon>Bacteria</taxon>
        <taxon>Bacillati</taxon>
        <taxon>Actinomycetota</taxon>
        <taxon>Actinomycetes</taxon>
        <taxon>Micrococcales</taxon>
        <taxon>Micrococcaceae</taxon>
    </lineage>
</organism>
<dbReference type="Pfam" id="PF14281">
    <property type="entry name" value="PDDEXK_4"/>
    <property type="match status" value="1"/>
</dbReference>
<reference evidence="1 2" key="1">
    <citation type="submission" date="2023-07" db="EMBL/GenBank/DDBJ databases">
        <title>Sequencing the genomes of 1000 actinobacteria strains.</title>
        <authorList>
            <person name="Klenk H.-P."/>
        </authorList>
    </citation>
    <scope>NUCLEOTIDE SEQUENCE [LARGE SCALE GENOMIC DNA]</scope>
    <source>
        <strain evidence="1 2">DSM 22966</strain>
    </source>
</reference>
<sequence>MTDELITELLPILGRSLDVGFNVFDVMHHGTHEKQLSNVFGWLLDVGGTHNLGDQFLRIFVDETNRTRPGHTPLPFEGLRVQQEVNTASDTGEVDIADLVLENNTARLVIENYFTSDGHGHSYATYLQYSRQGGRRGAVVLLCRDEDRNRLSQGWEDSHILTYRALIARLYAVVCDDVLYQQQNPDAYSFIHQMHRKFVRERSLVEDRDVLKFVTALSHTGEAARYGFLRQEKVAEQFASDIAVQARQRFVEGRELLQRLKALLRAFSEGPLKEQLNATLDLAQVHKVSMTYAGIYQWTINLEMDGLPSAADQPLIQLKFGPTAWFANVQDEYWKYRVEPEYVDYSKVFIARTDTRTLRQSSVRLQEILDGLESSDSRLHDEIIESLAAEPGF</sequence>
<protein>
    <recommendedName>
        <fullName evidence="3">PD-(D/E)XK nuclease superfamily protein</fullName>
    </recommendedName>
</protein>
<dbReference type="InterPro" id="IPR029470">
    <property type="entry name" value="PDDEXK_4"/>
</dbReference>
<dbReference type="EMBL" id="JAVDYJ010000001">
    <property type="protein sequence ID" value="MDR7346585.1"/>
    <property type="molecule type" value="Genomic_DNA"/>
</dbReference>
<comment type="caution">
    <text evidence="1">The sequence shown here is derived from an EMBL/GenBank/DDBJ whole genome shotgun (WGS) entry which is preliminary data.</text>
</comment>
<dbReference type="Proteomes" id="UP001183794">
    <property type="component" value="Unassembled WGS sequence"/>
</dbReference>
<evidence type="ECO:0008006" key="3">
    <source>
        <dbReference type="Google" id="ProtNLM"/>
    </source>
</evidence>
<gene>
    <name evidence="1" type="ORF">J2S62_000842</name>
</gene>
<evidence type="ECO:0000313" key="1">
    <source>
        <dbReference type="EMBL" id="MDR7346585.1"/>
    </source>
</evidence>
<proteinExistence type="predicted"/>